<dbReference type="AlphaFoldDB" id="A0A2J7ZRB6"/>
<dbReference type="Proteomes" id="UP000236333">
    <property type="component" value="Unassembled WGS sequence"/>
</dbReference>
<feature type="domain" description="Large ribosomal subunit protein eL14" evidence="1">
    <location>
        <begin position="13"/>
        <end position="51"/>
    </location>
</feature>
<proteinExistence type="predicted"/>
<protein>
    <recommendedName>
        <fullName evidence="1">Large ribosomal subunit protein eL14 domain-containing protein</fullName>
    </recommendedName>
</protein>
<dbReference type="Pfam" id="PF01929">
    <property type="entry name" value="Ribosomal_L14e"/>
    <property type="match status" value="1"/>
</dbReference>
<dbReference type="GO" id="GO:0006412">
    <property type="term" value="P:translation"/>
    <property type="evidence" value="ECO:0007669"/>
    <property type="project" value="InterPro"/>
</dbReference>
<organism evidence="2 3">
    <name type="scientific">Tetrabaena socialis</name>
    <dbReference type="NCBI Taxonomy" id="47790"/>
    <lineage>
        <taxon>Eukaryota</taxon>
        <taxon>Viridiplantae</taxon>
        <taxon>Chlorophyta</taxon>
        <taxon>core chlorophytes</taxon>
        <taxon>Chlorophyceae</taxon>
        <taxon>CS clade</taxon>
        <taxon>Chlamydomonadales</taxon>
        <taxon>Tetrabaenaceae</taxon>
        <taxon>Tetrabaena</taxon>
    </lineage>
</organism>
<dbReference type="EMBL" id="PGGS01000594">
    <property type="protein sequence ID" value="PNH02796.1"/>
    <property type="molecule type" value="Genomic_DNA"/>
</dbReference>
<gene>
    <name evidence="2" type="ORF">TSOC_011197</name>
</gene>
<evidence type="ECO:0000259" key="1">
    <source>
        <dbReference type="Pfam" id="PF01929"/>
    </source>
</evidence>
<name>A0A2J7ZRB6_9CHLO</name>
<dbReference type="Gene3D" id="6.10.250.2270">
    <property type="match status" value="1"/>
</dbReference>
<dbReference type="InterPro" id="IPR002784">
    <property type="entry name" value="Ribosomal_eL14_dom"/>
</dbReference>
<reference evidence="2 3" key="1">
    <citation type="journal article" date="2017" name="Mol. Biol. Evol.">
        <title>The 4-celled Tetrabaena socialis nuclear genome reveals the essential components for genetic control of cell number at the origin of multicellularity in the volvocine lineage.</title>
        <authorList>
            <person name="Featherston J."/>
            <person name="Arakaki Y."/>
            <person name="Hanschen E.R."/>
            <person name="Ferris P.J."/>
            <person name="Michod R.E."/>
            <person name="Olson B.J.S.C."/>
            <person name="Nozaki H."/>
            <person name="Durand P.M."/>
        </authorList>
    </citation>
    <scope>NUCLEOTIDE SEQUENCE [LARGE SCALE GENOMIC DNA]</scope>
    <source>
        <strain evidence="2 3">NIES-571</strain>
    </source>
</reference>
<evidence type="ECO:0000313" key="2">
    <source>
        <dbReference type="EMBL" id="PNH02796.1"/>
    </source>
</evidence>
<evidence type="ECO:0000313" key="3">
    <source>
        <dbReference type="Proteomes" id="UP000236333"/>
    </source>
</evidence>
<accession>A0A2J7ZRB6</accession>
<dbReference type="GO" id="GO:0005840">
    <property type="term" value="C:ribosome"/>
    <property type="evidence" value="ECO:0007669"/>
    <property type="project" value="InterPro"/>
</dbReference>
<keyword evidence="3" id="KW-1185">Reference proteome</keyword>
<sequence>MSKEAQQQLLVGHVIAKFKSSSWGQKLAKQDAKAATSDFDRYKAAVAKAKKSRAVRKVFNVLKKSAK</sequence>
<comment type="caution">
    <text evidence="2">The sequence shown here is derived from an EMBL/GenBank/DDBJ whole genome shotgun (WGS) entry which is preliminary data.</text>
</comment>
<dbReference type="GO" id="GO:0003735">
    <property type="term" value="F:structural constituent of ribosome"/>
    <property type="evidence" value="ECO:0007669"/>
    <property type="project" value="InterPro"/>
</dbReference>